<dbReference type="SUPFAM" id="SSF53671">
    <property type="entry name" value="Aspartate/ornithine carbamoyltransferase"/>
    <property type="match status" value="1"/>
</dbReference>
<dbReference type="Gene3D" id="3.40.50.1370">
    <property type="entry name" value="Aspartate/ornithine carbamoyltransferase"/>
    <property type="match status" value="2"/>
</dbReference>
<feature type="binding site" evidence="7">
    <location>
        <position position="232"/>
    </location>
    <ligand>
        <name>L-aspartate</name>
        <dbReference type="ChEBI" id="CHEBI:29991"/>
    </ligand>
</feature>
<feature type="domain" description="Aspartate/ornithine carbamoyltransferase Asp/Orn-binding" evidence="8">
    <location>
        <begin position="164"/>
        <end position="311"/>
    </location>
</feature>
<feature type="domain" description="Aspartate/ornithine carbamoyltransferase carbamoyl-P binding" evidence="9">
    <location>
        <begin position="11"/>
        <end position="153"/>
    </location>
</feature>
<dbReference type="PROSITE" id="PS00097">
    <property type="entry name" value="CARBAMOYLTRANSFERASE"/>
    <property type="match status" value="1"/>
</dbReference>
<organism evidence="10 11">
    <name type="scientific">Candidatus Bilophila faecipullorum</name>
    <dbReference type="NCBI Taxonomy" id="2838482"/>
    <lineage>
        <taxon>Bacteria</taxon>
        <taxon>Pseudomonadati</taxon>
        <taxon>Thermodesulfobacteriota</taxon>
        <taxon>Desulfovibrionia</taxon>
        <taxon>Desulfovibrionales</taxon>
        <taxon>Desulfovibrionaceae</taxon>
        <taxon>Bilophila</taxon>
    </lineage>
</organism>
<feature type="binding site" evidence="7">
    <location>
        <position position="274"/>
    </location>
    <ligand>
        <name>carbamoyl phosphate</name>
        <dbReference type="ChEBI" id="CHEBI:58228"/>
    </ligand>
</feature>
<evidence type="ECO:0000256" key="5">
    <source>
        <dbReference type="ARBA" id="ARBA00043884"/>
    </source>
</evidence>
<dbReference type="NCBIfam" id="NF002032">
    <property type="entry name" value="PRK00856.1"/>
    <property type="match status" value="1"/>
</dbReference>
<dbReference type="Pfam" id="PF02729">
    <property type="entry name" value="OTCace_N"/>
    <property type="match status" value="1"/>
</dbReference>
<feature type="binding site" evidence="7">
    <location>
        <position position="144"/>
    </location>
    <ligand>
        <name>carbamoyl phosphate</name>
        <dbReference type="ChEBI" id="CHEBI:58228"/>
    </ligand>
</feature>
<dbReference type="InterPro" id="IPR006130">
    <property type="entry name" value="Asp/Orn_carbamoylTrfase"/>
</dbReference>
<feature type="binding site" evidence="7">
    <location>
        <position position="141"/>
    </location>
    <ligand>
        <name>carbamoyl phosphate</name>
        <dbReference type="ChEBI" id="CHEBI:58228"/>
    </ligand>
</feature>
<comment type="catalytic activity">
    <reaction evidence="6 7">
        <text>carbamoyl phosphate + L-aspartate = N-carbamoyl-L-aspartate + phosphate + H(+)</text>
        <dbReference type="Rhea" id="RHEA:20013"/>
        <dbReference type="ChEBI" id="CHEBI:15378"/>
        <dbReference type="ChEBI" id="CHEBI:29991"/>
        <dbReference type="ChEBI" id="CHEBI:32814"/>
        <dbReference type="ChEBI" id="CHEBI:43474"/>
        <dbReference type="ChEBI" id="CHEBI:58228"/>
        <dbReference type="EC" id="2.1.3.2"/>
    </reaction>
</comment>
<dbReference type="PANTHER" id="PTHR45753:SF6">
    <property type="entry name" value="ASPARTATE CARBAMOYLTRANSFERASE"/>
    <property type="match status" value="1"/>
</dbReference>
<comment type="function">
    <text evidence="5 7">Catalyzes the condensation of carbamoyl phosphate and aspartate to form carbamoyl aspartate and inorganic phosphate, the committed step in the de novo pyrimidine nucleotide biosynthesis pathway.</text>
</comment>
<dbReference type="GO" id="GO:0005829">
    <property type="term" value="C:cytosol"/>
    <property type="evidence" value="ECO:0007669"/>
    <property type="project" value="TreeGrafter"/>
</dbReference>
<reference evidence="10" key="2">
    <citation type="submission" date="2021-04" db="EMBL/GenBank/DDBJ databases">
        <authorList>
            <person name="Gilroy R."/>
        </authorList>
    </citation>
    <scope>NUCLEOTIDE SEQUENCE</scope>
    <source>
        <strain evidence="10">ChiSxjej5B17-1746</strain>
    </source>
</reference>
<dbReference type="PRINTS" id="PR00100">
    <property type="entry name" value="AOTCASE"/>
</dbReference>
<feature type="binding site" evidence="7">
    <location>
        <position position="113"/>
    </location>
    <ligand>
        <name>carbamoyl phosphate</name>
        <dbReference type="ChEBI" id="CHEBI:58228"/>
    </ligand>
</feature>
<keyword evidence="3 7" id="KW-0808">Transferase</keyword>
<evidence type="ECO:0000256" key="1">
    <source>
        <dbReference type="ARBA" id="ARBA00004852"/>
    </source>
</evidence>
<comment type="pathway">
    <text evidence="1 7">Pyrimidine metabolism; UMP biosynthesis via de novo pathway; (S)-dihydroorotate from bicarbonate: step 2/3.</text>
</comment>
<feature type="binding site" evidence="7">
    <location>
        <position position="273"/>
    </location>
    <ligand>
        <name>carbamoyl phosphate</name>
        <dbReference type="ChEBI" id="CHEBI:58228"/>
    </ligand>
</feature>
<accession>A0A9D1U9H9</accession>
<name>A0A9D1U9H9_9BACT</name>
<dbReference type="InterPro" id="IPR036901">
    <property type="entry name" value="Asp/Orn_carbamoylTrfase_sf"/>
</dbReference>
<sequence>MQQETFHWPHKDLLDVDQLTQEELFHLLDTAASLHEINSRPVKKVPILKGKSIVLFFAEPSTRTKTSFDMAGKRLSADTFSLAKSGSSLQKGESLKDTALTLQAMNPDVIVIRHSSSGAARFLADRLHCGVVNAGDGWHAHPTQALLDAFSLRQVWGSGPDAFKGKNLLILGDCAHSRVCRSNVHLLTKLGVNVSLCAPRTLLPAGVDSWPVTVYTDSKKAVRDMDAIMCLRLQLERQQAGLLPDLREYSRRFCLTPAHMELARPGARIMHPGPILRGLDVSDALADSPQSLILDQVAAGVSVRMAALYLLATRPDIKDNSTAGDR</sequence>
<evidence type="ECO:0000256" key="4">
    <source>
        <dbReference type="ARBA" id="ARBA00022975"/>
    </source>
</evidence>
<protein>
    <recommendedName>
        <fullName evidence="7">Aspartate carbamoyltransferase</fullName>
        <ecNumber evidence="7">2.1.3.2</ecNumber>
    </recommendedName>
    <alternativeName>
        <fullName evidence="7">Aspartate transcarbamylase</fullName>
        <shortName evidence="7">ATCase</shortName>
    </alternativeName>
</protein>
<feature type="binding site" evidence="7">
    <location>
        <position position="64"/>
    </location>
    <ligand>
        <name>carbamoyl phosphate</name>
        <dbReference type="ChEBI" id="CHEBI:58228"/>
    </ligand>
</feature>
<evidence type="ECO:0000313" key="11">
    <source>
        <dbReference type="Proteomes" id="UP000824264"/>
    </source>
</evidence>
<dbReference type="PANTHER" id="PTHR45753">
    <property type="entry name" value="ORNITHINE CARBAMOYLTRANSFERASE, MITOCHONDRIAL"/>
    <property type="match status" value="1"/>
</dbReference>
<dbReference type="GO" id="GO:0006520">
    <property type="term" value="P:amino acid metabolic process"/>
    <property type="evidence" value="ECO:0007669"/>
    <property type="project" value="InterPro"/>
</dbReference>
<evidence type="ECO:0000259" key="8">
    <source>
        <dbReference type="Pfam" id="PF00185"/>
    </source>
</evidence>
<dbReference type="InterPro" id="IPR002082">
    <property type="entry name" value="Asp_carbamoyltransf"/>
</dbReference>
<dbReference type="InterPro" id="IPR006131">
    <property type="entry name" value="Asp_carbamoyltransf_Asp/Orn-bd"/>
</dbReference>
<dbReference type="AlphaFoldDB" id="A0A9D1U9H9"/>
<dbReference type="HAMAP" id="MF_00001">
    <property type="entry name" value="Asp_carb_tr"/>
    <property type="match status" value="1"/>
</dbReference>
<feature type="binding site" evidence="7">
    <location>
        <position position="63"/>
    </location>
    <ligand>
        <name>carbamoyl phosphate</name>
        <dbReference type="ChEBI" id="CHEBI:58228"/>
    </ligand>
</feature>
<evidence type="ECO:0000256" key="2">
    <source>
        <dbReference type="ARBA" id="ARBA00008896"/>
    </source>
</evidence>
<feature type="binding site" evidence="7">
    <location>
        <position position="178"/>
    </location>
    <ligand>
        <name>L-aspartate</name>
        <dbReference type="ChEBI" id="CHEBI:29991"/>
    </ligand>
</feature>
<evidence type="ECO:0000256" key="7">
    <source>
        <dbReference type="HAMAP-Rule" id="MF_00001"/>
    </source>
</evidence>
<reference evidence="10" key="1">
    <citation type="journal article" date="2021" name="PeerJ">
        <title>Extensive microbial diversity within the chicken gut microbiome revealed by metagenomics and culture.</title>
        <authorList>
            <person name="Gilroy R."/>
            <person name="Ravi A."/>
            <person name="Getino M."/>
            <person name="Pursley I."/>
            <person name="Horton D.L."/>
            <person name="Alikhan N.F."/>
            <person name="Baker D."/>
            <person name="Gharbi K."/>
            <person name="Hall N."/>
            <person name="Watson M."/>
            <person name="Adriaenssens E.M."/>
            <person name="Foster-Nyarko E."/>
            <person name="Jarju S."/>
            <person name="Secka A."/>
            <person name="Antonio M."/>
            <person name="Oren A."/>
            <person name="Chaudhuri R.R."/>
            <person name="La Ragione R."/>
            <person name="Hildebrand F."/>
            <person name="Pallen M.J."/>
        </authorList>
    </citation>
    <scope>NUCLEOTIDE SEQUENCE</scope>
    <source>
        <strain evidence="10">ChiSxjej5B17-1746</strain>
    </source>
</reference>
<dbReference type="GO" id="GO:0006207">
    <property type="term" value="P:'de novo' pyrimidine nucleobase biosynthetic process"/>
    <property type="evidence" value="ECO:0007669"/>
    <property type="project" value="InterPro"/>
</dbReference>
<dbReference type="PRINTS" id="PR00101">
    <property type="entry name" value="ATCASE"/>
</dbReference>
<dbReference type="Pfam" id="PF00185">
    <property type="entry name" value="OTCace"/>
    <property type="match status" value="1"/>
</dbReference>
<dbReference type="Proteomes" id="UP000824264">
    <property type="component" value="Unassembled WGS sequence"/>
</dbReference>
<keyword evidence="4 7" id="KW-0665">Pyrimidine biosynthesis</keyword>
<evidence type="ECO:0000259" key="9">
    <source>
        <dbReference type="Pfam" id="PF02729"/>
    </source>
</evidence>
<dbReference type="EC" id="2.1.3.2" evidence="7"/>
<comment type="subunit">
    <text evidence="7">Heterododecamer (2C3:3R2) of six catalytic PyrB chains organized as two trimers (C3), and six regulatory PyrI chains organized as three dimers (R2).</text>
</comment>
<gene>
    <name evidence="7" type="primary">pyrB</name>
    <name evidence="10" type="ORF">H9874_10205</name>
</gene>
<comment type="caution">
    <text evidence="10">The sequence shown here is derived from an EMBL/GenBank/DDBJ whole genome shotgun (WGS) entry which is preliminary data.</text>
</comment>
<comment type="similarity">
    <text evidence="2 7">Belongs to the aspartate/ornithine carbamoyltransferase superfamily. ATCase family.</text>
</comment>
<dbReference type="GO" id="GO:0044205">
    <property type="term" value="P:'de novo' UMP biosynthetic process"/>
    <property type="evidence" value="ECO:0007669"/>
    <property type="project" value="UniProtKB-UniRule"/>
</dbReference>
<proteinExistence type="inferred from homology"/>
<evidence type="ECO:0000256" key="3">
    <source>
        <dbReference type="ARBA" id="ARBA00022679"/>
    </source>
</evidence>
<dbReference type="GO" id="GO:0004070">
    <property type="term" value="F:aspartate carbamoyltransferase activity"/>
    <property type="evidence" value="ECO:0007669"/>
    <property type="project" value="UniProtKB-UniRule"/>
</dbReference>
<feature type="binding site" evidence="7">
    <location>
        <position position="91"/>
    </location>
    <ligand>
        <name>L-aspartate</name>
        <dbReference type="ChEBI" id="CHEBI:29991"/>
    </ligand>
</feature>
<dbReference type="NCBIfam" id="TIGR00670">
    <property type="entry name" value="asp_carb_tr"/>
    <property type="match status" value="1"/>
</dbReference>
<dbReference type="GO" id="GO:0016597">
    <property type="term" value="F:amino acid binding"/>
    <property type="evidence" value="ECO:0007669"/>
    <property type="project" value="InterPro"/>
</dbReference>
<evidence type="ECO:0000256" key="6">
    <source>
        <dbReference type="ARBA" id="ARBA00048859"/>
    </source>
</evidence>
<dbReference type="InterPro" id="IPR006132">
    <property type="entry name" value="Asp/Orn_carbamoyltranf_P-bd"/>
</dbReference>
<evidence type="ECO:0000313" key="10">
    <source>
        <dbReference type="EMBL" id="HIW79497.1"/>
    </source>
</evidence>
<dbReference type="EMBL" id="DXGI01000381">
    <property type="protein sequence ID" value="HIW79497.1"/>
    <property type="molecule type" value="Genomic_DNA"/>
</dbReference>